<accession>A0A2K9Z351</accession>
<dbReference type="Gene3D" id="1.10.10.10">
    <property type="entry name" value="Winged helix-like DNA-binding domain superfamily/Winged helix DNA-binding domain"/>
    <property type="match status" value="1"/>
</dbReference>
<organism evidence="2 3">
    <name type="scientific">Rhizobium leguminosarum</name>
    <dbReference type="NCBI Taxonomy" id="384"/>
    <lineage>
        <taxon>Bacteria</taxon>
        <taxon>Pseudomonadati</taxon>
        <taxon>Pseudomonadota</taxon>
        <taxon>Alphaproteobacteria</taxon>
        <taxon>Hyphomicrobiales</taxon>
        <taxon>Rhizobiaceae</taxon>
        <taxon>Rhizobium/Agrobacterium group</taxon>
        <taxon>Rhizobium</taxon>
    </lineage>
</organism>
<dbReference type="InterPro" id="IPR036388">
    <property type="entry name" value="WH-like_DNA-bd_sf"/>
</dbReference>
<dbReference type="SUPFAM" id="SSF46894">
    <property type="entry name" value="C-terminal effector domain of the bipartite response regulators"/>
    <property type="match status" value="1"/>
</dbReference>
<dbReference type="SMART" id="SM00421">
    <property type="entry name" value="HTH_LUXR"/>
    <property type="match status" value="1"/>
</dbReference>
<dbReference type="InterPro" id="IPR016032">
    <property type="entry name" value="Sig_transdc_resp-reg_C-effctor"/>
</dbReference>
<gene>
    <name evidence="2" type="ORF">CUJ84_Chr002333</name>
</gene>
<dbReference type="EMBL" id="CP025012">
    <property type="protein sequence ID" value="AUW42689.1"/>
    <property type="molecule type" value="Genomic_DNA"/>
</dbReference>
<dbReference type="GO" id="GO:0003677">
    <property type="term" value="F:DNA binding"/>
    <property type="evidence" value="ECO:0007669"/>
    <property type="project" value="InterPro"/>
</dbReference>
<evidence type="ECO:0000259" key="1">
    <source>
        <dbReference type="SMART" id="SM00421"/>
    </source>
</evidence>
<dbReference type="Proteomes" id="UP000238523">
    <property type="component" value="Chromosome"/>
</dbReference>
<evidence type="ECO:0000313" key="2">
    <source>
        <dbReference type="EMBL" id="AUW42689.1"/>
    </source>
</evidence>
<dbReference type="AlphaFoldDB" id="A0A2K9Z351"/>
<proteinExistence type="predicted"/>
<sequence length="231" mass="24943">MAGATEEWAVSVRRAETWEVGRTTPPRLATTVAFSSAMGFARAEAALEAFDVSNKAVIALDRTGQVVLMNRSATLIVCVDVYILNRRLTCRDATARRSLDAAIHSVCTSEAGSEIPVPVRITRRSGIPIVGFVTSAGGAAQSIFSRCRAFVILIDPMDRRVPSPELLQQIFPLTPTEARLAHFLTKGRKLHELSISGGYSYETGRNHLKSIFAKIGVNSQSDLVATLASLA</sequence>
<feature type="domain" description="HTH luxR-type" evidence="1">
    <location>
        <begin position="170"/>
        <end position="227"/>
    </location>
</feature>
<evidence type="ECO:0000313" key="3">
    <source>
        <dbReference type="Proteomes" id="UP000238523"/>
    </source>
</evidence>
<protein>
    <recommendedName>
        <fullName evidence="1">HTH luxR-type domain-containing protein</fullName>
    </recommendedName>
</protein>
<name>A0A2K9Z351_RHILE</name>
<dbReference type="RefSeq" id="WP_158686926.1">
    <property type="nucleotide sequence ID" value="NZ_CP025012.1"/>
</dbReference>
<reference evidence="2 3" key="1">
    <citation type="submission" date="2017-11" db="EMBL/GenBank/DDBJ databases">
        <title>Complete genome of Rhizobium leguminosarum Norway, an ineffective micro-symbiont.</title>
        <authorList>
            <person name="Hoffrichter A."/>
            <person name="Liang J."/>
            <person name="Brachmann A."/>
            <person name="Marin M."/>
        </authorList>
    </citation>
    <scope>NUCLEOTIDE SEQUENCE [LARGE SCALE GENOMIC DNA]</scope>
    <source>
        <strain evidence="2 3">Norway</strain>
    </source>
</reference>
<dbReference type="InterPro" id="IPR000792">
    <property type="entry name" value="Tscrpt_reg_LuxR_C"/>
</dbReference>
<dbReference type="GO" id="GO:0006355">
    <property type="term" value="P:regulation of DNA-templated transcription"/>
    <property type="evidence" value="ECO:0007669"/>
    <property type="project" value="InterPro"/>
</dbReference>